<dbReference type="Proteomes" id="UP000694414">
    <property type="component" value="Unplaced"/>
</dbReference>
<dbReference type="GeneTree" id="ENSGT00960000189571"/>
<evidence type="ECO:0000313" key="2">
    <source>
        <dbReference type="Ensembl" id="ENSPSMP00000003165.1"/>
    </source>
</evidence>
<evidence type="ECO:0000313" key="3">
    <source>
        <dbReference type="Proteomes" id="UP000694414"/>
    </source>
</evidence>
<proteinExistence type="predicted"/>
<protein>
    <submittedName>
        <fullName evidence="2">Uncharacterized protein</fullName>
    </submittedName>
</protein>
<evidence type="ECO:0000256" key="1">
    <source>
        <dbReference type="SAM" id="Coils"/>
    </source>
</evidence>
<reference evidence="2" key="1">
    <citation type="submission" date="2025-08" db="UniProtKB">
        <authorList>
            <consortium name="Ensembl"/>
        </authorList>
    </citation>
    <scope>IDENTIFICATION</scope>
</reference>
<keyword evidence="3" id="KW-1185">Reference proteome</keyword>
<reference evidence="2" key="2">
    <citation type="submission" date="2025-09" db="UniProtKB">
        <authorList>
            <consortium name="Ensembl"/>
        </authorList>
    </citation>
    <scope>IDENTIFICATION</scope>
</reference>
<dbReference type="Ensembl" id="ENSPSMT00000003846.1">
    <property type="protein sequence ID" value="ENSPSMP00000003165.1"/>
    <property type="gene ID" value="ENSPSMG00000002589.1"/>
</dbReference>
<keyword evidence="1" id="KW-0175">Coiled coil</keyword>
<dbReference type="AlphaFoldDB" id="A0A8C8YNX9"/>
<name>A0A8C8YNX9_PROSS</name>
<sequence>MAGSLCPLSRQRAQMDIREQNRELCSQLLEAKQQILDLREKLNISESTAFSLANQLQKYSKFCRFTMFSDKWLCVFSLRK</sequence>
<feature type="coiled-coil region" evidence="1">
    <location>
        <begin position="21"/>
        <end position="48"/>
    </location>
</feature>
<organism evidence="2 3">
    <name type="scientific">Prolemur simus</name>
    <name type="common">Greater bamboo lemur</name>
    <name type="synonym">Hapalemur simus</name>
    <dbReference type="NCBI Taxonomy" id="1328070"/>
    <lineage>
        <taxon>Eukaryota</taxon>
        <taxon>Metazoa</taxon>
        <taxon>Chordata</taxon>
        <taxon>Craniata</taxon>
        <taxon>Vertebrata</taxon>
        <taxon>Euteleostomi</taxon>
        <taxon>Mammalia</taxon>
        <taxon>Eutheria</taxon>
        <taxon>Euarchontoglires</taxon>
        <taxon>Primates</taxon>
        <taxon>Strepsirrhini</taxon>
        <taxon>Lemuriformes</taxon>
        <taxon>Lemuridae</taxon>
        <taxon>Prolemur</taxon>
    </lineage>
</organism>
<accession>A0A8C8YNX9</accession>